<feature type="domain" description="RdRp catalytic" evidence="7">
    <location>
        <begin position="319"/>
        <end position="495"/>
    </location>
</feature>
<dbReference type="KEGG" id="vg:40116879"/>
<protein>
    <recommendedName>
        <fullName evidence="1">RNA-directed RNA polymerase</fullName>
        <ecNumber evidence="1">2.7.7.48</ecNumber>
    </recommendedName>
</protein>
<keyword evidence="2 8" id="KW-0696">RNA-directed RNA polymerase</keyword>
<evidence type="ECO:0000259" key="7">
    <source>
        <dbReference type="PROSITE" id="PS50522"/>
    </source>
</evidence>
<dbReference type="InterPro" id="IPR007096">
    <property type="entry name" value="RNA-dir_Rpol_cat_phage"/>
</dbReference>
<dbReference type="SMR" id="A0A1W2KDR6"/>
<dbReference type="GO" id="GO:0003968">
    <property type="term" value="F:RNA-directed RNA polymerase activity"/>
    <property type="evidence" value="ECO:0007669"/>
    <property type="project" value="UniProtKB-KW"/>
</dbReference>
<dbReference type="InterPro" id="IPR043110">
    <property type="entry name" value="Cystovir_RNA-dir_pol_N"/>
</dbReference>
<dbReference type="RefSeq" id="YP_009618381.1">
    <property type="nucleotide sequence ID" value="NC_042071.1"/>
</dbReference>
<keyword evidence="4" id="KW-0548">Nucleotidyltransferase</keyword>
<evidence type="ECO:0000256" key="2">
    <source>
        <dbReference type="ARBA" id="ARBA00022484"/>
    </source>
</evidence>
<dbReference type="OrthoDB" id="4042at10239"/>
<evidence type="ECO:0000256" key="6">
    <source>
        <dbReference type="ARBA" id="ARBA00022953"/>
    </source>
</evidence>
<dbReference type="GO" id="GO:0000166">
    <property type="term" value="F:nucleotide binding"/>
    <property type="evidence" value="ECO:0007669"/>
    <property type="project" value="UniProtKB-KW"/>
</dbReference>
<dbReference type="Gene3D" id="1.10.490.60">
    <property type="entry name" value="Phage p2 RNA dependent RNA polymerase domain"/>
    <property type="match status" value="1"/>
</dbReference>
<reference evidence="8 9" key="1">
    <citation type="journal article" date="2016" name="Sci. Rep.">
        <title>Characterization of the first double-stranded RNA bacteriophage infecting Pseudomonas aeruginosa.</title>
        <authorList>
            <person name="Yang Y."/>
            <person name="Lu S."/>
            <person name="Shen W."/>
            <person name="Zhao X."/>
            <person name="Shen M."/>
            <person name="Tan Y."/>
            <person name="Li G."/>
            <person name="Li M."/>
            <person name="Wang J."/>
            <person name="Hu F."/>
            <person name="Le S."/>
        </authorList>
    </citation>
    <scope>NUCLEOTIDE SEQUENCE [LARGE SCALE GENOMIC DNA]</scope>
</reference>
<dbReference type="PROSITE" id="PS50522">
    <property type="entry name" value="RDRP_PHAGE"/>
    <property type="match status" value="1"/>
</dbReference>
<evidence type="ECO:0000313" key="8">
    <source>
        <dbReference type="EMBL" id="ANM47305.1"/>
    </source>
</evidence>
<evidence type="ECO:0000256" key="1">
    <source>
        <dbReference type="ARBA" id="ARBA00012494"/>
    </source>
</evidence>
<accession>A0A1W2KDR6</accession>
<dbReference type="InterPro" id="IPR001205">
    <property type="entry name" value="RNA-dir_pol_C"/>
</dbReference>
<dbReference type="EMBL" id="KX074201">
    <property type="protein sequence ID" value="ANM47305.1"/>
    <property type="molecule type" value="Genomic_RNA"/>
</dbReference>
<keyword evidence="5" id="KW-0547">Nucleotide-binding</keyword>
<proteinExistence type="predicted"/>
<keyword evidence="3" id="KW-0808">Transferase</keyword>
<dbReference type="Pfam" id="PF00680">
    <property type="entry name" value="RdRP_1"/>
    <property type="match status" value="1"/>
</dbReference>
<evidence type="ECO:0000313" key="9">
    <source>
        <dbReference type="Proteomes" id="UP000240302"/>
    </source>
</evidence>
<dbReference type="SUPFAM" id="SSF56672">
    <property type="entry name" value="DNA/RNA polymerases"/>
    <property type="match status" value="1"/>
</dbReference>
<dbReference type="Proteomes" id="UP000240302">
    <property type="component" value="Genome"/>
</dbReference>
<keyword evidence="6" id="KW-0693">Viral RNA replication</keyword>
<gene>
    <name evidence="8" type="ORF">phiYY_sL3</name>
</gene>
<evidence type="ECO:0000256" key="5">
    <source>
        <dbReference type="ARBA" id="ARBA00022741"/>
    </source>
</evidence>
<keyword evidence="9" id="KW-1185">Reference proteome</keyword>
<dbReference type="GeneID" id="40116879"/>
<organism evidence="8 9">
    <name type="scientific">Pseudomonas phage phiYY</name>
    <dbReference type="NCBI Taxonomy" id="1852644"/>
    <lineage>
        <taxon>Viruses</taxon>
        <taxon>Riboviria</taxon>
        <taxon>Orthornavirae</taxon>
        <taxon>Duplornaviricota</taxon>
        <taxon>Vidaverviricetes</taxon>
        <taxon>Mindivirales</taxon>
        <taxon>Cystoviridae</taxon>
        <taxon>Gammacystovirus</taxon>
        <taxon>Gammacystovirus phiYY</taxon>
        <taxon>Cystovirus phiYY</taxon>
    </lineage>
</organism>
<sequence length="676" mass="75693">MAWGRELGYGDEAPVFDGLDAVVDPLFRSAGKTGSARRNRGAQFSEGSIETMKGRESWSEENLRINDSLSRKLTADIPSSTDEYGRVGENGIRGPFWGLRYIPGLPMIPATYPLADNTKKRADAGLAAGPINEKHELIFRATVRLFFSGLENQGLRIAKDTSTGSPQFLKTMLAKMIIARDALQHAEAAGKLFLQGKYQDAFLLYDYGGCYYVVYREQMSDGMTVDEAGVFTPKQRMVADRDYAVSGGKKGKLFPSNRDPSRLREQGFFVPDGFFCTRRRTAMACPFTINAAIMTVAQAVRARIYDEYAFALHHTTRVNKQEKVNGWDFAIPTDVSDHDTYWPGWLLDLICDELLQIGYADWWVEILRTAMRLPVYVSAPSPDEGRVLIGDWRDPRMNVGLPSGIGITDIMGSLLMVPCYTILQLDHTAEHLWDGIRDLSSACAFMDSYLKGKEEIAQMSKSDDALIGWKRGPSAIKGRALLAKMQEGAKDLSPYMIISYEHGGAFLGDILMFDHTKEFSAARFVGNALSYVVNMFCPEYGVDSKQPNREKRARAFPGLAVEAAPLVFGSAPEFDHINEIIEEVHYDHTGESFAAFRREILREDKQALTDWIRDRSSYKTLGELSPMDYEVLAEPSKLTWKFDPLIINPAVIEMVSTGLDKLETAPFFNSVMRDVK</sequence>
<evidence type="ECO:0000256" key="4">
    <source>
        <dbReference type="ARBA" id="ARBA00022695"/>
    </source>
</evidence>
<dbReference type="GO" id="GO:0003723">
    <property type="term" value="F:RNA binding"/>
    <property type="evidence" value="ECO:0007669"/>
    <property type="project" value="InterPro"/>
</dbReference>
<name>A0A1W2KDR6_9VIRU</name>
<dbReference type="EC" id="2.7.7.48" evidence="1"/>
<dbReference type="GO" id="GO:0006351">
    <property type="term" value="P:DNA-templated transcription"/>
    <property type="evidence" value="ECO:0007669"/>
    <property type="project" value="InterPro"/>
</dbReference>
<dbReference type="Gene3D" id="3.30.70.1600">
    <property type="match status" value="2"/>
</dbReference>
<evidence type="ECO:0000256" key="3">
    <source>
        <dbReference type="ARBA" id="ARBA00022679"/>
    </source>
</evidence>
<dbReference type="GO" id="GO:0019079">
    <property type="term" value="P:viral genome replication"/>
    <property type="evidence" value="ECO:0007669"/>
    <property type="project" value="InterPro"/>
</dbReference>
<dbReference type="InterPro" id="IPR043502">
    <property type="entry name" value="DNA/RNA_pol_sf"/>
</dbReference>